<evidence type="ECO:0000313" key="3">
    <source>
        <dbReference type="Proteomes" id="UP000093044"/>
    </source>
</evidence>
<dbReference type="SFLD" id="SFLDS00028">
    <property type="entry name" value="Proline_Racemase"/>
    <property type="match status" value="1"/>
</dbReference>
<evidence type="ECO:0000313" key="2">
    <source>
        <dbReference type="EMBL" id="ANZ46264.1"/>
    </source>
</evidence>
<dbReference type="Pfam" id="PF05544">
    <property type="entry name" value="Pro_racemase"/>
    <property type="match status" value="1"/>
</dbReference>
<sequence>MKVGKLVAVVDSHTCGEPTRVVVGGAPVLKGRNMADKWKDFRENHNSFRRFIMMEPRGHSNMFGAIMVPPVMEGADTGVIFCDTGGSVSMCGHGSIGLASAMVNLKMVTVTEPVTMVVLDTPAGLVTISVEVEDGEAVRATLRNVPAFVYTSGCLLHIPSLARSVKMDICFGGSFFALLDAEDFGFNLTPSEAEAMSKLGMEILDEANRQFKVQHPLIPQNNKILLVEFGLHKENENARNCVVFGASNVDRSPCGTGTSAKMALLAAQGKLKANENFKHESIIGTVFNGHYTEKVQVGEFDAIIPYISGEANITGFSWLIEQSRDPLLPGFLLN</sequence>
<dbReference type="PIRSF" id="PIRSF029792">
    <property type="entry name" value="Pro_racemase"/>
    <property type="match status" value="1"/>
</dbReference>
<proteinExistence type="inferred from homology"/>
<organism evidence="2 3">
    <name type="scientific">Cloacibacillus porcorum</name>
    <dbReference type="NCBI Taxonomy" id="1197717"/>
    <lineage>
        <taxon>Bacteria</taxon>
        <taxon>Thermotogati</taxon>
        <taxon>Synergistota</taxon>
        <taxon>Synergistia</taxon>
        <taxon>Synergistales</taxon>
        <taxon>Synergistaceae</taxon>
        <taxon>Cloacibacillus</taxon>
    </lineage>
</organism>
<gene>
    <name evidence="2" type="ORF">BED41_14825</name>
</gene>
<keyword evidence="3" id="KW-1185">Reference proteome</keyword>
<dbReference type="PANTHER" id="PTHR33442:SF5">
    <property type="entry name" value="BIFUNCTIONAL TRANS-3-HYDROXY-L-PROLINE DEHYDRATASE_2-EPIMERASE"/>
    <property type="match status" value="1"/>
</dbReference>
<dbReference type="KEGG" id="cpor:BED41_14825"/>
<reference evidence="2" key="1">
    <citation type="submission" date="2016-08" db="EMBL/GenBank/DDBJ databases">
        <title>Complete genome of Cloacibacillus porcorum.</title>
        <authorList>
            <person name="Looft T."/>
            <person name="Bayles D.O."/>
            <person name="Alt D.P."/>
        </authorList>
    </citation>
    <scope>NUCLEOTIDE SEQUENCE [LARGE SCALE GENOMIC DNA]</scope>
    <source>
        <strain evidence="2">CL-84</strain>
    </source>
</reference>
<dbReference type="FunFam" id="3.10.310.10:FF:000005">
    <property type="entry name" value="Proline racemase"/>
    <property type="match status" value="1"/>
</dbReference>
<name>A0A1B2I8F1_9BACT</name>
<dbReference type="InterPro" id="IPR008794">
    <property type="entry name" value="Pro_racemase_fam"/>
</dbReference>
<dbReference type="Proteomes" id="UP000093044">
    <property type="component" value="Chromosome"/>
</dbReference>
<dbReference type="EMBL" id="CP016757">
    <property type="protein sequence ID" value="ANZ46264.1"/>
    <property type="molecule type" value="Genomic_DNA"/>
</dbReference>
<dbReference type="AlphaFoldDB" id="A0A1B2I8F1"/>
<dbReference type="GeneID" id="83059119"/>
<dbReference type="PANTHER" id="PTHR33442">
    <property type="entry name" value="TRANS-3-HYDROXY-L-PROLINE DEHYDRATASE"/>
    <property type="match status" value="1"/>
</dbReference>
<comment type="similarity">
    <text evidence="1">Belongs to the proline racemase family.</text>
</comment>
<evidence type="ECO:0000256" key="1">
    <source>
        <dbReference type="ARBA" id="ARBA00007529"/>
    </source>
</evidence>
<dbReference type="STRING" id="1197717.BED41_14825"/>
<dbReference type="RefSeq" id="WP_066748086.1">
    <property type="nucleotide sequence ID" value="NZ_CAUFKJ010000006.1"/>
</dbReference>
<dbReference type="GO" id="GO:0047580">
    <property type="term" value="F:4-hydroxyproline epimerase activity"/>
    <property type="evidence" value="ECO:0007669"/>
    <property type="project" value="TreeGrafter"/>
</dbReference>
<dbReference type="OrthoDB" id="181267at2"/>
<protein>
    <submittedName>
        <fullName evidence="2">Proline racemase</fullName>
    </submittedName>
</protein>
<dbReference type="Gene3D" id="3.10.310.10">
    <property type="entry name" value="Diaminopimelate Epimerase, Chain A, domain 1"/>
    <property type="match status" value="2"/>
</dbReference>
<dbReference type="SUPFAM" id="SSF54506">
    <property type="entry name" value="Diaminopimelate epimerase-like"/>
    <property type="match status" value="1"/>
</dbReference>
<accession>A0A1B2I8F1</accession>